<reference evidence="1" key="1">
    <citation type="journal article" date="2013" name="J. Plant Res.">
        <title>Effect of fungi and light on seed germination of three Opuntia species from semiarid lands of central Mexico.</title>
        <authorList>
            <person name="Delgado-Sanchez P."/>
            <person name="Jimenez-Bremont J.F."/>
            <person name="Guerrero-Gonzalez Mde L."/>
            <person name="Flores J."/>
        </authorList>
    </citation>
    <scope>NUCLEOTIDE SEQUENCE</scope>
    <source>
        <tissue evidence="1">Cladode</tissue>
    </source>
</reference>
<reference evidence="1" key="2">
    <citation type="submission" date="2020-07" db="EMBL/GenBank/DDBJ databases">
        <authorList>
            <person name="Vera ALvarez R."/>
            <person name="Arias-Moreno D.M."/>
            <person name="Jimenez-Jacinto V."/>
            <person name="Jimenez-Bremont J.F."/>
            <person name="Swaminathan K."/>
            <person name="Moose S.P."/>
            <person name="Guerrero-Gonzalez M.L."/>
            <person name="Marino-Ramirez L."/>
            <person name="Landsman D."/>
            <person name="Rodriguez-Kessler M."/>
            <person name="Delgado-Sanchez P."/>
        </authorList>
    </citation>
    <scope>NUCLEOTIDE SEQUENCE</scope>
    <source>
        <tissue evidence="1">Cladode</tissue>
    </source>
</reference>
<accession>A0A7C8ZLU7</accession>
<sequence>MTILLRSTSPSSMASRRLSTLLPPLPRLSDPSFSGRVSTSRVSRCFGMPAKLGPSLYPTKNSNYLLLLSRQVVPLLSSWVLVVLSSVCCLSFSRFVEDLVGDDYAI</sequence>
<organism evidence="1">
    <name type="scientific">Opuntia streptacantha</name>
    <name type="common">Prickly pear cactus</name>
    <name type="synonym">Opuntia cardona</name>
    <dbReference type="NCBI Taxonomy" id="393608"/>
    <lineage>
        <taxon>Eukaryota</taxon>
        <taxon>Viridiplantae</taxon>
        <taxon>Streptophyta</taxon>
        <taxon>Embryophyta</taxon>
        <taxon>Tracheophyta</taxon>
        <taxon>Spermatophyta</taxon>
        <taxon>Magnoliopsida</taxon>
        <taxon>eudicotyledons</taxon>
        <taxon>Gunneridae</taxon>
        <taxon>Pentapetalae</taxon>
        <taxon>Caryophyllales</taxon>
        <taxon>Cactineae</taxon>
        <taxon>Cactaceae</taxon>
        <taxon>Opuntioideae</taxon>
        <taxon>Opuntia</taxon>
    </lineage>
</organism>
<evidence type="ECO:0000313" key="1">
    <source>
        <dbReference type="EMBL" id="MBA4646559.1"/>
    </source>
</evidence>
<proteinExistence type="predicted"/>
<protein>
    <submittedName>
        <fullName evidence="1">Uncharacterized protein</fullName>
    </submittedName>
</protein>
<dbReference type="AlphaFoldDB" id="A0A7C8ZLU7"/>
<dbReference type="EMBL" id="GISG01146781">
    <property type="protein sequence ID" value="MBA4646559.1"/>
    <property type="molecule type" value="Transcribed_RNA"/>
</dbReference>
<name>A0A7C8ZLU7_OPUST</name>